<sequence length="127" mass="13722">MARVALSVVLCLAVASSVLSVAEGKCSQFGHSCFGAHGKRGGEQYGNLELADIYPPSNQLAEVDEARYPVDEAPATNPRNMAKVRDLMDLMSHLLRQRAAPLQQQQQQRAALPALPAQLGPNDAYLH</sequence>
<dbReference type="Proteomes" id="UP001487740">
    <property type="component" value="Unassembled WGS sequence"/>
</dbReference>
<name>A0AAW0TXZ6_SCYPA</name>
<evidence type="ECO:0000313" key="3">
    <source>
        <dbReference type="Proteomes" id="UP001487740"/>
    </source>
</evidence>
<dbReference type="EMBL" id="JARAKH010000022">
    <property type="protein sequence ID" value="KAK8392637.1"/>
    <property type="molecule type" value="Genomic_DNA"/>
</dbReference>
<evidence type="ECO:0000256" key="1">
    <source>
        <dbReference type="SAM" id="SignalP"/>
    </source>
</evidence>
<feature type="signal peptide" evidence="1">
    <location>
        <begin position="1"/>
        <end position="24"/>
    </location>
</feature>
<organism evidence="2 3">
    <name type="scientific">Scylla paramamosain</name>
    <name type="common">Mud crab</name>
    <dbReference type="NCBI Taxonomy" id="85552"/>
    <lineage>
        <taxon>Eukaryota</taxon>
        <taxon>Metazoa</taxon>
        <taxon>Ecdysozoa</taxon>
        <taxon>Arthropoda</taxon>
        <taxon>Crustacea</taxon>
        <taxon>Multicrustacea</taxon>
        <taxon>Malacostraca</taxon>
        <taxon>Eumalacostraca</taxon>
        <taxon>Eucarida</taxon>
        <taxon>Decapoda</taxon>
        <taxon>Pleocyemata</taxon>
        <taxon>Brachyura</taxon>
        <taxon>Eubrachyura</taxon>
        <taxon>Portunoidea</taxon>
        <taxon>Portunidae</taxon>
        <taxon>Portuninae</taxon>
        <taxon>Scylla</taxon>
    </lineage>
</organism>
<feature type="chain" id="PRO_5043889376" evidence="1">
    <location>
        <begin position="25"/>
        <end position="127"/>
    </location>
</feature>
<reference evidence="2 3" key="1">
    <citation type="submission" date="2023-03" db="EMBL/GenBank/DDBJ databases">
        <title>High-quality genome of Scylla paramamosain provides insights in environmental adaptation.</title>
        <authorList>
            <person name="Zhang L."/>
        </authorList>
    </citation>
    <scope>NUCLEOTIDE SEQUENCE [LARGE SCALE GENOMIC DNA]</scope>
    <source>
        <strain evidence="2">LZ_2023a</strain>
        <tissue evidence="2">Muscle</tissue>
    </source>
</reference>
<proteinExistence type="predicted"/>
<protein>
    <submittedName>
        <fullName evidence="2">Uncharacterized protein</fullName>
    </submittedName>
</protein>
<gene>
    <name evidence="2" type="ORF">O3P69_014813</name>
</gene>
<dbReference type="AlphaFoldDB" id="A0AAW0TXZ6"/>
<comment type="caution">
    <text evidence="2">The sequence shown here is derived from an EMBL/GenBank/DDBJ whole genome shotgun (WGS) entry which is preliminary data.</text>
</comment>
<keyword evidence="1" id="KW-0732">Signal</keyword>
<accession>A0AAW0TXZ6</accession>
<evidence type="ECO:0000313" key="2">
    <source>
        <dbReference type="EMBL" id="KAK8392637.1"/>
    </source>
</evidence>
<keyword evidence="3" id="KW-1185">Reference proteome</keyword>